<dbReference type="Proteomes" id="UP000824072">
    <property type="component" value="Unassembled WGS sequence"/>
</dbReference>
<dbReference type="InterPro" id="IPR013022">
    <property type="entry name" value="Xyl_isomerase-like_TIM-brl"/>
</dbReference>
<accession>A0A9D1IDS6</accession>
<dbReference type="Pfam" id="PF01261">
    <property type="entry name" value="AP_endonuc_2"/>
    <property type="match status" value="1"/>
</dbReference>
<evidence type="ECO:0000313" key="2">
    <source>
        <dbReference type="EMBL" id="HIU34956.1"/>
    </source>
</evidence>
<gene>
    <name evidence="2" type="ORF">IAB02_10370</name>
</gene>
<reference evidence="2" key="1">
    <citation type="submission" date="2020-10" db="EMBL/GenBank/DDBJ databases">
        <authorList>
            <person name="Gilroy R."/>
        </authorList>
    </citation>
    <scope>NUCLEOTIDE SEQUENCE</scope>
    <source>
        <strain evidence="2">ChiHcec3-11533</strain>
    </source>
</reference>
<comment type="caution">
    <text evidence="2">The sequence shown here is derived from an EMBL/GenBank/DDBJ whole genome shotgun (WGS) entry which is preliminary data.</text>
</comment>
<keyword evidence="2" id="KW-0413">Isomerase</keyword>
<feature type="domain" description="Xylose isomerase-like TIM barrel" evidence="1">
    <location>
        <begin position="19"/>
        <end position="276"/>
    </location>
</feature>
<name>A0A9D1IDS6_9FIRM</name>
<reference evidence="2" key="2">
    <citation type="journal article" date="2021" name="PeerJ">
        <title>Extensive microbial diversity within the chicken gut microbiome revealed by metagenomics and culture.</title>
        <authorList>
            <person name="Gilroy R."/>
            <person name="Ravi A."/>
            <person name="Getino M."/>
            <person name="Pursley I."/>
            <person name="Horton D.L."/>
            <person name="Alikhan N.F."/>
            <person name="Baker D."/>
            <person name="Gharbi K."/>
            <person name="Hall N."/>
            <person name="Watson M."/>
            <person name="Adriaenssens E.M."/>
            <person name="Foster-Nyarko E."/>
            <person name="Jarju S."/>
            <person name="Secka A."/>
            <person name="Antonio M."/>
            <person name="Oren A."/>
            <person name="Chaudhuri R.R."/>
            <person name="La Ragione R."/>
            <person name="Hildebrand F."/>
            <person name="Pallen M.J."/>
        </authorList>
    </citation>
    <scope>NUCLEOTIDE SEQUENCE</scope>
    <source>
        <strain evidence="2">ChiHcec3-11533</strain>
    </source>
</reference>
<dbReference type="InterPro" id="IPR050312">
    <property type="entry name" value="IolE/XylAMocC-like"/>
</dbReference>
<dbReference type="InterPro" id="IPR036237">
    <property type="entry name" value="Xyl_isomerase-like_sf"/>
</dbReference>
<organism evidence="2 3">
    <name type="scientific">Candidatus Pullichristensenella excrementigallinarum</name>
    <dbReference type="NCBI Taxonomy" id="2840907"/>
    <lineage>
        <taxon>Bacteria</taxon>
        <taxon>Bacillati</taxon>
        <taxon>Bacillota</taxon>
        <taxon>Clostridia</taxon>
        <taxon>Candidatus Pullichristensenella</taxon>
    </lineage>
</organism>
<sequence length="283" mass="30961">MKIGTLADWFGVGLIEGIRESERCGAQGVQVYAAGELHPKDLTREKLELVKRTARDCHQQVSALCGELGGYGFEKSEDNPEKIAYLKSVIDLAGELDCGVVTTHIGVVPASKSDPTYQVMLEAMQEVGAYAAARGAYIAVETGPEKISRLAAFVDDCGKGVAINYDPANIVMVSGEDPVPGVFDAGKRIVHTHAKDGLCLEPNDPAVHYHWFAEYGLEGMRERATCRETPLGEGAVDWERYLQALHQIGYDGFLTIEREVKNGAEDIRMAVGFLRNWLLKLGY</sequence>
<dbReference type="PANTHER" id="PTHR12110">
    <property type="entry name" value="HYDROXYPYRUVATE ISOMERASE"/>
    <property type="match status" value="1"/>
</dbReference>
<dbReference type="PANTHER" id="PTHR12110:SF41">
    <property type="entry name" value="INOSOSE DEHYDRATASE"/>
    <property type="match status" value="1"/>
</dbReference>
<dbReference type="EMBL" id="DVMU01000221">
    <property type="protein sequence ID" value="HIU34956.1"/>
    <property type="molecule type" value="Genomic_DNA"/>
</dbReference>
<proteinExistence type="predicted"/>
<protein>
    <submittedName>
        <fullName evidence="2">Sugar phosphate isomerase/epimerase</fullName>
    </submittedName>
</protein>
<dbReference type="Gene3D" id="3.20.20.150">
    <property type="entry name" value="Divalent-metal-dependent TIM barrel enzymes"/>
    <property type="match status" value="1"/>
</dbReference>
<dbReference type="GO" id="GO:0016853">
    <property type="term" value="F:isomerase activity"/>
    <property type="evidence" value="ECO:0007669"/>
    <property type="project" value="UniProtKB-KW"/>
</dbReference>
<dbReference type="AlphaFoldDB" id="A0A9D1IDS6"/>
<evidence type="ECO:0000259" key="1">
    <source>
        <dbReference type="Pfam" id="PF01261"/>
    </source>
</evidence>
<evidence type="ECO:0000313" key="3">
    <source>
        <dbReference type="Proteomes" id="UP000824072"/>
    </source>
</evidence>
<dbReference type="SUPFAM" id="SSF51658">
    <property type="entry name" value="Xylose isomerase-like"/>
    <property type="match status" value="1"/>
</dbReference>